<dbReference type="InterPro" id="IPR001796">
    <property type="entry name" value="DHFR_dom"/>
</dbReference>
<feature type="non-terminal residue" evidence="2">
    <location>
        <position position="38"/>
    </location>
</feature>
<dbReference type="PROSITE" id="PS51330">
    <property type="entry name" value="DHFR_2"/>
    <property type="match status" value="1"/>
</dbReference>
<dbReference type="Pfam" id="PF00186">
    <property type="entry name" value="DHFR_1"/>
    <property type="match status" value="1"/>
</dbReference>
<comment type="caution">
    <text evidence="2">The sequence shown here is derived from an EMBL/GenBank/DDBJ whole genome shotgun (WGS) entry which is preliminary data.</text>
</comment>
<sequence length="38" mass="4258">MSSTRVIGLIWAQTLDGVIGVDNRIPWRVPEDMANFKA</sequence>
<reference evidence="2 3" key="1">
    <citation type="submission" date="2020-01" db="EMBL/GenBank/DDBJ databases">
        <title>Genetics and antimicrobial susceptibilities of Nocardia species isolated from the soil; a comparison with species isolated from humans.</title>
        <authorList>
            <person name="Carrasco G."/>
            <person name="Monzon S."/>
            <person name="Sansegundo M."/>
            <person name="Garcia E."/>
            <person name="Garrido N."/>
            <person name="Medina M.J."/>
            <person name="Villalon P."/>
            <person name="Ramirez-Arocha A.C."/>
            <person name="Jimenez P."/>
            <person name="Cuesta I."/>
            <person name="Valdezate S."/>
        </authorList>
    </citation>
    <scope>NUCLEOTIDE SEQUENCE [LARGE SCALE GENOMIC DNA]</scope>
    <source>
        <strain evidence="2 3">CNM20110626</strain>
    </source>
</reference>
<feature type="domain" description="DHFR" evidence="1">
    <location>
        <begin position="6"/>
        <end position="38"/>
    </location>
</feature>
<dbReference type="RefSeq" id="WP_163848670.1">
    <property type="nucleotide sequence ID" value="NZ_JAAGVB010000374.1"/>
</dbReference>
<dbReference type="AlphaFoldDB" id="A0A6P1CWW5"/>
<dbReference type="EMBL" id="JAAGVB010000374">
    <property type="protein sequence ID" value="NEW37078.1"/>
    <property type="molecule type" value="Genomic_DNA"/>
</dbReference>
<protein>
    <submittedName>
        <fullName evidence="2">Dihydrofolate reductase</fullName>
    </submittedName>
</protein>
<evidence type="ECO:0000259" key="1">
    <source>
        <dbReference type="PROSITE" id="PS51330"/>
    </source>
</evidence>
<evidence type="ECO:0000313" key="3">
    <source>
        <dbReference type="Proteomes" id="UP000471166"/>
    </source>
</evidence>
<dbReference type="GO" id="GO:0046654">
    <property type="term" value="P:tetrahydrofolate biosynthetic process"/>
    <property type="evidence" value="ECO:0007669"/>
    <property type="project" value="InterPro"/>
</dbReference>
<evidence type="ECO:0000313" key="2">
    <source>
        <dbReference type="EMBL" id="NEW37078.1"/>
    </source>
</evidence>
<organism evidence="2 3">
    <name type="scientific">Nocardia cyriacigeorgica</name>
    <dbReference type="NCBI Taxonomy" id="135487"/>
    <lineage>
        <taxon>Bacteria</taxon>
        <taxon>Bacillati</taxon>
        <taxon>Actinomycetota</taxon>
        <taxon>Actinomycetes</taxon>
        <taxon>Mycobacteriales</taxon>
        <taxon>Nocardiaceae</taxon>
        <taxon>Nocardia</taxon>
    </lineage>
</organism>
<dbReference type="Proteomes" id="UP000471166">
    <property type="component" value="Unassembled WGS sequence"/>
</dbReference>
<accession>A0A6P1CWW5</accession>
<dbReference type="GO" id="GO:0004146">
    <property type="term" value="F:dihydrofolate reductase activity"/>
    <property type="evidence" value="ECO:0007669"/>
    <property type="project" value="InterPro"/>
</dbReference>
<dbReference type="InterPro" id="IPR024072">
    <property type="entry name" value="DHFR-like_dom_sf"/>
</dbReference>
<dbReference type="Gene3D" id="3.40.430.10">
    <property type="entry name" value="Dihydrofolate Reductase, subunit A"/>
    <property type="match status" value="1"/>
</dbReference>
<proteinExistence type="predicted"/>
<name>A0A6P1CWW5_9NOCA</name>
<dbReference type="SUPFAM" id="SSF53597">
    <property type="entry name" value="Dihydrofolate reductase-like"/>
    <property type="match status" value="1"/>
</dbReference>
<gene>
    <name evidence="2" type="ORF">GV791_31680</name>
</gene>